<accession>A0A3M0FW74</accession>
<evidence type="ECO:0000313" key="2">
    <source>
        <dbReference type="Proteomes" id="UP000270649"/>
    </source>
</evidence>
<sequence length="66" mass="7419">MRGRAVDLFPQLLSVLLKWKAKPQASNPKVVLESPDTRKMSMKITAVSLKMEWNAVHTCEAHTSLV</sequence>
<protein>
    <submittedName>
        <fullName evidence="1">Uncharacterized protein</fullName>
    </submittedName>
</protein>
<reference evidence="1 2" key="1">
    <citation type="submission" date="2018-10" db="EMBL/GenBank/DDBJ databases">
        <title>Corynebacterium macginleyi genome sequencing and assembly of the type strain and two clinical samples.</title>
        <authorList>
            <person name="Bernier A.-M."/>
            <person name="Bernard K."/>
        </authorList>
    </citation>
    <scope>NUCLEOTIDE SEQUENCE [LARGE SCALE GENOMIC DNA]</scope>
    <source>
        <strain evidence="1 2">NML 120205</strain>
    </source>
</reference>
<proteinExistence type="predicted"/>
<name>A0A3M0FW74_9CORY</name>
<comment type="caution">
    <text evidence="1">The sequence shown here is derived from an EMBL/GenBank/DDBJ whole genome shotgun (WGS) entry which is preliminary data.</text>
</comment>
<organism evidence="1 2">
    <name type="scientific">Corynebacterium macginleyi</name>
    <dbReference type="NCBI Taxonomy" id="38290"/>
    <lineage>
        <taxon>Bacteria</taxon>
        <taxon>Bacillati</taxon>
        <taxon>Actinomycetota</taxon>
        <taxon>Actinomycetes</taxon>
        <taxon>Mycobacteriales</taxon>
        <taxon>Corynebacteriaceae</taxon>
        <taxon>Corynebacterium</taxon>
    </lineage>
</organism>
<dbReference type="EMBL" id="REGC01000017">
    <property type="protein sequence ID" value="RMB57020.1"/>
    <property type="molecule type" value="Genomic_DNA"/>
</dbReference>
<gene>
    <name evidence="1" type="ORF">D9543_10230</name>
</gene>
<evidence type="ECO:0000313" key="1">
    <source>
        <dbReference type="EMBL" id="RMB57020.1"/>
    </source>
</evidence>
<dbReference type="AlphaFoldDB" id="A0A3M0FW74"/>
<dbReference type="Proteomes" id="UP000270649">
    <property type="component" value="Unassembled WGS sequence"/>
</dbReference>